<dbReference type="AlphaFoldDB" id="A0A1E5QJ89"/>
<name>A0A1E5QJ89_9CYAN</name>
<evidence type="ECO:0000256" key="5">
    <source>
        <dbReference type="ARBA" id="ARBA00022801"/>
    </source>
</evidence>
<protein>
    <recommendedName>
        <fullName evidence="7">DUF86 domain-containing protein</fullName>
    </recommendedName>
</protein>
<dbReference type="GO" id="GO:0004540">
    <property type="term" value="F:RNA nuclease activity"/>
    <property type="evidence" value="ECO:0007669"/>
    <property type="project" value="InterPro"/>
</dbReference>
<evidence type="ECO:0000313" key="6">
    <source>
        <dbReference type="EMBL" id="OEJ74654.1"/>
    </source>
</evidence>
<dbReference type="STRING" id="1781255.BH720_13355"/>
<dbReference type="InterPro" id="IPR051813">
    <property type="entry name" value="HepT_RNase_toxin"/>
</dbReference>
<organism evidence="6">
    <name type="scientific">Desertifilum tharense IPPAS B-1220</name>
    <dbReference type="NCBI Taxonomy" id="1781255"/>
    <lineage>
        <taxon>Bacteria</taxon>
        <taxon>Bacillati</taxon>
        <taxon>Cyanobacteriota</taxon>
        <taxon>Cyanophyceae</taxon>
        <taxon>Desertifilales</taxon>
        <taxon>Desertifilaceae</taxon>
        <taxon>Desertifilum</taxon>
    </lineage>
</organism>
<evidence type="ECO:0000256" key="1">
    <source>
        <dbReference type="ARBA" id="ARBA00022553"/>
    </source>
</evidence>
<evidence type="ECO:0008006" key="7">
    <source>
        <dbReference type="Google" id="ProtNLM"/>
    </source>
</evidence>
<evidence type="ECO:0000256" key="3">
    <source>
        <dbReference type="ARBA" id="ARBA00022722"/>
    </source>
</evidence>
<dbReference type="RefSeq" id="WP_069967711.1">
    <property type="nucleotide sequence ID" value="NZ_CM124774.1"/>
</dbReference>
<evidence type="ECO:0000256" key="2">
    <source>
        <dbReference type="ARBA" id="ARBA00022649"/>
    </source>
</evidence>
<sequence length="117" mass="13386">MTTNRDIESVIDIYHYGQSIVSFVSGMNQQEFVNDQKTIAAVMYGIAVMGEATKRLSDNFRKQHPELPWRELAGLRDRLVHDYKNIDLDILWDVVSVEIPALLVSLEPLLPKQDESV</sequence>
<dbReference type="EMBL" id="MJGC01000063">
    <property type="protein sequence ID" value="OEJ74654.1"/>
    <property type="molecule type" value="Genomic_DNA"/>
</dbReference>
<keyword evidence="5" id="KW-0378">Hydrolase</keyword>
<comment type="caution">
    <text evidence="6">The sequence shown here is derived from an EMBL/GenBank/DDBJ whole genome shotgun (WGS) entry which is preliminary data.</text>
</comment>
<proteinExistence type="predicted"/>
<dbReference type="PANTHER" id="PTHR34139:SF1">
    <property type="entry name" value="RNASE MJ1380-RELATED"/>
    <property type="match status" value="1"/>
</dbReference>
<dbReference type="GO" id="GO:0000166">
    <property type="term" value="F:nucleotide binding"/>
    <property type="evidence" value="ECO:0007669"/>
    <property type="project" value="UniProtKB-KW"/>
</dbReference>
<dbReference type="Pfam" id="PF01934">
    <property type="entry name" value="HepT-like"/>
    <property type="match status" value="1"/>
</dbReference>
<dbReference type="GO" id="GO:0110001">
    <property type="term" value="C:toxin-antitoxin complex"/>
    <property type="evidence" value="ECO:0007669"/>
    <property type="project" value="InterPro"/>
</dbReference>
<accession>A0A1E5QJ89</accession>
<keyword evidence="1" id="KW-0597">Phosphoprotein</keyword>
<dbReference type="OrthoDB" id="9810538at2"/>
<keyword evidence="4" id="KW-0547">Nucleotide-binding</keyword>
<dbReference type="PANTHER" id="PTHR34139">
    <property type="entry name" value="UPF0331 PROTEIN MJ0127"/>
    <property type="match status" value="1"/>
</dbReference>
<gene>
    <name evidence="6" type="ORF">BH720_13355</name>
</gene>
<keyword evidence="2" id="KW-1277">Toxin-antitoxin system</keyword>
<dbReference type="GO" id="GO:0016787">
    <property type="term" value="F:hydrolase activity"/>
    <property type="evidence" value="ECO:0007669"/>
    <property type="project" value="UniProtKB-KW"/>
</dbReference>
<evidence type="ECO:0000256" key="4">
    <source>
        <dbReference type="ARBA" id="ARBA00022741"/>
    </source>
</evidence>
<dbReference type="InterPro" id="IPR008201">
    <property type="entry name" value="HepT-like"/>
</dbReference>
<reference evidence="6" key="1">
    <citation type="submission" date="2016-09" db="EMBL/GenBank/DDBJ databases">
        <title>Draft genome of thermotolerant cyanobacterium Desertifilum sp. strain IPPAS B-1220.</title>
        <authorList>
            <person name="Sinetova M.A."/>
            <person name="Bolakhan K."/>
            <person name="Zayadan B.K."/>
            <person name="Mironov K.S."/>
            <person name="Ustinova V."/>
            <person name="Kupriyanova E.V."/>
            <person name="Sidorov R.A."/>
            <person name="Skrypnik A.N."/>
            <person name="Gogoleva N.E."/>
            <person name="Gogolev Y.V."/>
            <person name="Los D.A."/>
        </authorList>
    </citation>
    <scope>NUCLEOTIDE SEQUENCE [LARGE SCALE GENOMIC DNA]</scope>
    <source>
        <strain evidence="6">IPPAS B-1220</strain>
    </source>
</reference>
<keyword evidence="3" id="KW-0540">Nuclease</keyword>